<dbReference type="Gene3D" id="3.40.50.720">
    <property type="entry name" value="NAD(P)-binding Rossmann-like Domain"/>
    <property type="match status" value="1"/>
</dbReference>
<dbReference type="InterPro" id="IPR002347">
    <property type="entry name" value="SDR_fam"/>
</dbReference>
<protein>
    <recommendedName>
        <fullName evidence="5">3-oxoacyl-[acyl-carrier-protein] reductase MabA</fullName>
    </recommendedName>
</protein>
<evidence type="ECO:0000313" key="8">
    <source>
        <dbReference type="EMBL" id="ORX18797.1"/>
    </source>
</evidence>
<dbReference type="RefSeq" id="WP_085142065.1">
    <property type="nucleotide sequence ID" value="NZ_JACKUA010000038.1"/>
</dbReference>
<comment type="caution">
    <text evidence="8">The sequence shown here is derived from an EMBL/GenBank/DDBJ whole genome shotgun (WGS) entry which is preliminary data.</text>
</comment>
<dbReference type="FunFam" id="3.40.50.720:FF:000084">
    <property type="entry name" value="Short-chain dehydrogenase reductase"/>
    <property type="match status" value="1"/>
</dbReference>
<keyword evidence="3" id="KW-0134">Cell wall</keyword>
<proteinExistence type="inferred from homology"/>
<comment type="catalytic activity">
    <reaction evidence="6">
        <text>a (3R)-hydroxyacyl-[ACP] + NADP(+) = a 3-oxoacyl-[ACP] + NADPH + H(+)</text>
        <dbReference type="Rhea" id="RHEA:17397"/>
        <dbReference type="Rhea" id="RHEA-COMP:9916"/>
        <dbReference type="Rhea" id="RHEA-COMP:9945"/>
        <dbReference type="ChEBI" id="CHEBI:15378"/>
        <dbReference type="ChEBI" id="CHEBI:57783"/>
        <dbReference type="ChEBI" id="CHEBI:58349"/>
        <dbReference type="ChEBI" id="CHEBI:78776"/>
        <dbReference type="ChEBI" id="CHEBI:78827"/>
        <dbReference type="EC" id="1.1.1.100"/>
    </reaction>
    <physiologicalReaction direction="right-to-left" evidence="6">
        <dbReference type="Rhea" id="RHEA:17399"/>
    </physiologicalReaction>
</comment>
<evidence type="ECO:0000256" key="7">
    <source>
        <dbReference type="RuleBase" id="RU000363"/>
    </source>
</evidence>
<sequence>MDLRLTDKRAIITGGSKGIGLAIAHALAAEGVDVVLAARTRDPLEKAAAEVAERSGRRAIPVVADAGDDESVKALVAHAVAELGGVDILVNNASNQAIGSAFPGLAGTTDEAFWGDVNVKVVGYLRTARAVAPHLIDQGWGRIINISGLGYRQTHSIVRSIRNVSVAALTKNLADELGPHGINVTVVHPGQTRTESKSLDYLAAAEKAGLAIGEYEKRIANNAIGRVVEAAEVADVVAFLASPRSVSITGDAVAAGGGLLGAINY</sequence>
<dbReference type="PRINTS" id="PR00080">
    <property type="entry name" value="SDRFAMILY"/>
</dbReference>
<dbReference type="PRINTS" id="PR00081">
    <property type="entry name" value="GDHRDH"/>
</dbReference>
<dbReference type="InterPro" id="IPR036291">
    <property type="entry name" value="NAD(P)-bd_dom_sf"/>
</dbReference>
<dbReference type="SUPFAM" id="SSF51735">
    <property type="entry name" value="NAD(P)-binding Rossmann-fold domains"/>
    <property type="match status" value="1"/>
</dbReference>
<comment type="similarity">
    <text evidence="2 7">Belongs to the short-chain dehydrogenases/reductases (SDR) family.</text>
</comment>
<evidence type="ECO:0000256" key="5">
    <source>
        <dbReference type="ARBA" id="ARBA00040781"/>
    </source>
</evidence>
<dbReference type="AlphaFoldDB" id="A0A1X2FK84"/>
<name>A0A1X2FK84_9MYCO</name>
<evidence type="ECO:0000256" key="1">
    <source>
        <dbReference type="ARBA" id="ARBA00004191"/>
    </source>
</evidence>
<gene>
    <name evidence="8" type="ORF">AWC31_12550</name>
</gene>
<dbReference type="OrthoDB" id="8959163at2"/>
<dbReference type="Pfam" id="PF00106">
    <property type="entry name" value="adh_short"/>
    <property type="match status" value="1"/>
</dbReference>
<evidence type="ECO:0000256" key="6">
    <source>
        <dbReference type="ARBA" id="ARBA00047400"/>
    </source>
</evidence>
<evidence type="ECO:0000313" key="9">
    <source>
        <dbReference type="Proteomes" id="UP000193964"/>
    </source>
</evidence>
<dbReference type="PANTHER" id="PTHR42879">
    <property type="entry name" value="3-OXOACYL-(ACYL-CARRIER-PROTEIN) REDUCTASE"/>
    <property type="match status" value="1"/>
</dbReference>
<keyword evidence="3" id="KW-0964">Secreted</keyword>
<dbReference type="PANTHER" id="PTHR42879:SF2">
    <property type="entry name" value="3-OXOACYL-[ACYL-CARRIER-PROTEIN] REDUCTASE FABG"/>
    <property type="match status" value="1"/>
</dbReference>
<evidence type="ECO:0000256" key="3">
    <source>
        <dbReference type="ARBA" id="ARBA00022512"/>
    </source>
</evidence>
<dbReference type="EMBL" id="LQQA01000004">
    <property type="protein sequence ID" value="ORX18797.1"/>
    <property type="molecule type" value="Genomic_DNA"/>
</dbReference>
<keyword evidence="4" id="KW-0560">Oxidoreductase</keyword>
<organism evidence="8 9">
    <name type="scientific">Mycolicibacterium wolinskyi</name>
    <dbReference type="NCBI Taxonomy" id="59750"/>
    <lineage>
        <taxon>Bacteria</taxon>
        <taxon>Bacillati</taxon>
        <taxon>Actinomycetota</taxon>
        <taxon>Actinomycetes</taxon>
        <taxon>Mycobacteriales</taxon>
        <taxon>Mycobacteriaceae</taxon>
        <taxon>Mycolicibacterium</taxon>
    </lineage>
</organism>
<accession>A0A1X2FK84</accession>
<dbReference type="Proteomes" id="UP000193964">
    <property type="component" value="Unassembled WGS sequence"/>
</dbReference>
<evidence type="ECO:0000256" key="4">
    <source>
        <dbReference type="ARBA" id="ARBA00023002"/>
    </source>
</evidence>
<reference evidence="8 9" key="1">
    <citation type="submission" date="2016-01" db="EMBL/GenBank/DDBJ databases">
        <title>The new phylogeny of the genus Mycobacterium.</title>
        <authorList>
            <person name="Tarcisio F."/>
            <person name="Conor M."/>
            <person name="Antonella G."/>
            <person name="Elisabetta G."/>
            <person name="Giulia F.S."/>
            <person name="Sara T."/>
            <person name="Anna F."/>
            <person name="Clotilde B."/>
            <person name="Roberto B."/>
            <person name="Veronica D.S."/>
            <person name="Fabio R."/>
            <person name="Monica P."/>
            <person name="Olivier J."/>
            <person name="Enrico T."/>
            <person name="Nicola S."/>
        </authorList>
    </citation>
    <scope>NUCLEOTIDE SEQUENCE [LARGE SCALE GENOMIC DNA]</scope>
    <source>
        <strain evidence="8 9">ATCC 700010</strain>
    </source>
</reference>
<comment type="subcellular location">
    <subcellularLocation>
        <location evidence="1">Secreted</location>
        <location evidence="1">Cell wall</location>
    </subcellularLocation>
</comment>
<evidence type="ECO:0000256" key="2">
    <source>
        <dbReference type="ARBA" id="ARBA00006484"/>
    </source>
</evidence>
<dbReference type="GO" id="GO:0004316">
    <property type="term" value="F:3-oxoacyl-[acyl-carrier-protein] reductase (NADPH) activity"/>
    <property type="evidence" value="ECO:0007669"/>
    <property type="project" value="UniProtKB-EC"/>
</dbReference>
<dbReference type="InterPro" id="IPR050259">
    <property type="entry name" value="SDR"/>
</dbReference>